<dbReference type="SUPFAM" id="SSF81383">
    <property type="entry name" value="F-box domain"/>
    <property type="match status" value="1"/>
</dbReference>
<dbReference type="AlphaFoldDB" id="A0AAD8QJN2"/>
<dbReference type="EMBL" id="JAUUTY010000112">
    <property type="protein sequence ID" value="KAK1603174.1"/>
    <property type="molecule type" value="Genomic_DNA"/>
</dbReference>
<dbReference type="InterPro" id="IPR001810">
    <property type="entry name" value="F-box_dom"/>
</dbReference>
<evidence type="ECO:0000313" key="3">
    <source>
        <dbReference type="Proteomes" id="UP001231189"/>
    </source>
</evidence>
<gene>
    <name evidence="2" type="ORF">QYE76_018786</name>
</gene>
<dbReference type="InterPro" id="IPR032675">
    <property type="entry name" value="LRR_dom_sf"/>
</dbReference>
<dbReference type="Gene3D" id="3.80.10.10">
    <property type="entry name" value="Ribonuclease Inhibitor"/>
    <property type="match status" value="1"/>
</dbReference>
<evidence type="ECO:0000259" key="1">
    <source>
        <dbReference type="PROSITE" id="PS50181"/>
    </source>
</evidence>
<dbReference type="Pfam" id="PF00646">
    <property type="entry name" value="F-box"/>
    <property type="match status" value="1"/>
</dbReference>
<feature type="domain" description="F-box" evidence="1">
    <location>
        <begin position="14"/>
        <end position="64"/>
    </location>
</feature>
<name>A0AAD8QJN2_LOLMU</name>
<comment type="caution">
    <text evidence="2">The sequence shown here is derived from an EMBL/GenBank/DDBJ whole genome shotgun (WGS) entry which is preliminary data.</text>
</comment>
<dbReference type="Gene3D" id="1.20.1280.50">
    <property type="match status" value="1"/>
</dbReference>
<reference evidence="2" key="1">
    <citation type="submission" date="2023-07" db="EMBL/GenBank/DDBJ databases">
        <title>A chromosome-level genome assembly of Lolium multiflorum.</title>
        <authorList>
            <person name="Chen Y."/>
            <person name="Copetti D."/>
            <person name="Kolliker R."/>
            <person name="Studer B."/>
        </authorList>
    </citation>
    <scope>NUCLEOTIDE SEQUENCE</scope>
    <source>
        <strain evidence="2">02402/16</strain>
        <tissue evidence="2">Leaf</tissue>
    </source>
</reference>
<proteinExistence type="predicted"/>
<dbReference type="Proteomes" id="UP001231189">
    <property type="component" value="Unassembled WGS sequence"/>
</dbReference>
<dbReference type="InterPro" id="IPR036047">
    <property type="entry name" value="F-box-like_dom_sf"/>
</dbReference>
<dbReference type="SUPFAM" id="SSF52047">
    <property type="entry name" value="RNI-like"/>
    <property type="match status" value="1"/>
</dbReference>
<dbReference type="InterPro" id="IPR053197">
    <property type="entry name" value="F-box_SCFL_complex_component"/>
</dbReference>
<evidence type="ECO:0000313" key="2">
    <source>
        <dbReference type="EMBL" id="KAK1603174.1"/>
    </source>
</evidence>
<sequence length="405" mass="45381">MATHRAKMSRSAAADRITALPLELRARIVSYLPFCEVVQLSTLSQSWRHIHHHVPVVDLDLREFVAFEEHIFDEELAIPGIVDDHTLLGIRVALAHRAREGIGSKVETMRLAYSAGDSRVKRHADRLIALADAPKIRLDVSFASSGSWHLPKGWKVNLPPAARRLEIRSLDHLQPTPTIAGPGAAGLRELYLHDVTLDEWPRLPSLRSLRLSTVTATRPFTPGASCPLLEYLDIWDSTIKHPRVDILLPHLKSLDMDDVNIDGDVIVDAPELEVLQVNCSTGITVEYKSFTLRAPAMRCLHWFGQFAELVHIDVGKPGSVSGGTIQFTSNGKLEEMSYREMKDYRAQMMQMLHGLLPHLPPWIVADIARPCMTSKTRTVMDEALEEMVPEETLTCDLGRLMSRDV</sequence>
<organism evidence="2 3">
    <name type="scientific">Lolium multiflorum</name>
    <name type="common">Italian ryegrass</name>
    <name type="synonym">Lolium perenne subsp. multiflorum</name>
    <dbReference type="NCBI Taxonomy" id="4521"/>
    <lineage>
        <taxon>Eukaryota</taxon>
        <taxon>Viridiplantae</taxon>
        <taxon>Streptophyta</taxon>
        <taxon>Embryophyta</taxon>
        <taxon>Tracheophyta</taxon>
        <taxon>Spermatophyta</taxon>
        <taxon>Magnoliopsida</taxon>
        <taxon>Liliopsida</taxon>
        <taxon>Poales</taxon>
        <taxon>Poaceae</taxon>
        <taxon>BOP clade</taxon>
        <taxon>Pooideae</taxon>
        <taxon>Poodae</taxon>
        <taxon>Poeae</taxon>
        <taxon>Poeae Chloroplast Group 2 (Poeae type)</taxon>
        <taxon>Loliodinae</taxon>
        <taxon>Loliinae</taxon>
        <taxon>Lolium</taxon>
    </lineage>
</organism>
<accession>A0AAD8QJN2</accession>
<dbReference type="PANTHER" id="PTHR34223">
    <property type="entry name" value="OS11G0201299 PROTEIN"/>
    <property type="match status" value="1"/>
</dbReference>
<keyword evidence="3" id="KW-1185">Reference proteome</keyword>
<dbReference type="PROSITE" id="PS50181">
    <property type="entry name" value="FBOX"/>
    <property type="match status" value="1"/>
</dbReference>
<dbReference type="PANTHER" id="PTHR34223:SF51">
    <property type="entry name" value="OS06G0556300 PROTEIN"/>
    <property type="match status" value="1"/>
</dbReference>
<protein>
    <recommendedName>
        <fullName evidence="1">F-box domain-containing protein</fullName>
    </recommendedName>
</protein>